<keyword evidence="2" id="KW-1185">Reference proteome</keyword>
<dbReference type="EMBL" id="MG962366">
    <property type="protein sequence ID" value="AVO25149.1"/>
    <property type="molecule type" value="Genomic_DNA"/>
</dbReference>
<name>A0A2P1JXT4_9CAUD</name>
<proteinExistence type="predicted"/>
<evidence type="ECO:0000313" key="1">
    <source>
        <dbReference type="EMBL" id="AVO25149.1"/>
    </source>
</evidence>
<dbReference type="KEGG" id="vg:64766288"/>
<protein>
    <submittedName>
        <fullName evidence="1">Uncharacterized protein</fullName>
    </submittedName>
</protein>
<dbReference type="GeneID" id="64766288"/>
<accession>A0A2P1JXT4</accession>
<organism evidence="1 2">
    <name type="scientific">Rhodococcus phage Finch</name>
    <dbReference type="NCBI Taxonomy" id="2094144"/>
    <lineage>
        <taxon>Viruses</taxon>
        <taxon>Duplodnaviria</taxon>
        <taxon>Heunggongvirae</taxon>
        <taxon>Uroviricota</taxon>
        <taxon>Caudoviricetes</taxon>
        <taxon>Finchvirus</taxon>
        <taxon>Finchvirus finch</taxon>
    </lineage>
</organism>
<dbReference type="Proteomes" id="UP000241290">
    <property type="component" value="Genome"/>
</dbReference>
<sequence>MRRSTVEAPLTLAEMRKSEETLWVKNLTGTTITCNTPKMSFQLSPAGTSDSIKVLPAEALAESGFQKLFLKGKITISTDMDDEAAELSVMSDAEQEERRKEIEVLVEESASSKDIAVQKCLISEQPVFQTPDEVKNLVPPLAEEFKHRAHEFAAHQVMGEDGEQKTVFSKIQIG</sequence>
<reference evidence="2" key="1">
    <citation type="submission" date="2018-02" db="EMBL/GenBank/DDBJ databases">
        <authorList>
            <person name="Cohen D.B."/>
            <person name="Kent A.D."/>
        </authorList>
    </citation>
    <scope>NUCLEOTIDE SEQUENCE [LARGE SCALE GENOMIC DNA]</scope>
</reference>
<dbReference type="RefSeq" id="YP_010059057.1">
    <property type="nucleotide sequence ID" value="NC_054724.1"/>
</dbReference>
<gene>
    <name evidence="1" type="primary">35</name>
    <name evidence="1" type="ORF">SEA_FINCH_35</name>
</gene>
<evidence type="ECO:0000313" key="2">
    <source>
        <dbReference type="Proteomes" id="UP000241290"/>
    </source>
</evidence>